<keyword evidence="8" id="KW-1185">Reference proteome</keyword>
<dbReference type="InterPro" id="IPR020590">
    <property type="entry name" value="Guanylate_kinase_CS"/>
</dbReference>
<dbReference type="PANTHER" id="PTHR23117">
    <property type="entry name" value="GUANYLATE KINASE-RELATED"/>
    <property type="match status" value="1"/>
</dbReference>
<evidence type="ECO:0000313" key="7">
    <source>
        <dbReference type="EMBL" id="TVX93571.1"/>
    </source>
</evidence>
<dbReference type="InterPro" id="IPR027417">
    <property type="entry name" value="P-loop_NTPase"/>
</dbReference>
<dbReference type="PROSITE" id="PS00856">
    <property type="entry name" value="GUANYLATE_KINASE_1"/>
    <property type="match status" value="1"/>
</dbReference>
<proteinExistence type="inferred from homology"/>
<dbReference type="OrthoDB" id="1033810at2"/>
<comment type="function">
    <text evidence="1">Essential for recycling GMP and indirectly, cGMP.</text>
</comment>
<organism evidence="7 8">
    <name type="scientific">Paenibacillus agilis</name>
    <dbReference type="NCBI Taxonomy" id="3020863"/>
    <lineage>
        <taxon>Bacteria</taxon>
        <taxon>Bacillati</taxon>
        <taxon>Bacillota</taxon>
        <taxon>Bacilli</taxon>
        <taxon>Bacillales</taxon>
        <taxon>Paenibacillaceae</taxon>
        <taxon>Paenibacillus</taxon>
    </lineage>
</organism>
<dbReference type="SUPFAM" id="SSF52540">
    <property type="entry name" value="P-loop containing nucleoside triphosphate hydrolases"/>
    <property type="match status" value="1"/>
</dbReference>
<dbReference type="InterPro" id="IPR008144">
    <property type="entry name" value="Guanylate_kin-like_dom"/>
</dbReference>
<evidence type="ECO:0000256" key="4">
    <source>
        <dbReference type="ARBA" id="ARBA00022777"/>
    </source>
</evidence>
<dbReference type="Proteomes" id="UP000318102">
    <property type="component" value="Unassembled WGS sequence"/>
</dbReference>
<sequence length="236" mass="27436">MKFFDVCTVACDRRNRMKNHNGVVLIISGPSSVGKSKVITKIIESDIRYIKAISCTSRTRRVEEKEGEDYYFISEQEFHRRIKASEFLQWKKSKYGYYGTPLASLQLEIGQICIVDADPDSYYVFKAMGYEVISIYLLPNSLETIKKRLYSRGPDRGIKTSEDARLRFNSSVESIKSCYTYDYLIVNDDETTTTDTITRIVDTEILKLEKDNLYKKWFSLIQNYYTEEGEDGKLIV</sequence>
<comment type="catalytic activity">
    <reaction evidence="5">
        <text>GMP + ATP = GDP + ADP</text>
        <dbReference type="Rhea" id="RHEA:20780"/>
        <dbReference type="ChEBI" id="CHEBI:30616"/>
        <dbReference type="ChEBI" id="CHEBI:58115"/>
        <dbReference type="ChEBI" id="CHEBI:58189"/>
        <dbReference type="ChEBI" id="CHEBI:456216"/>
        <dbReference type="EC" id="2.7.4.8"/>
    </reaction>
</comment>
<accession>A0A559J153</accession>
<evidence type="ECO:0000256" key="5">
    <source>
        <dbReference type="ARBA" id="ARBA00048594"/>
    </source>
</evidence>
<dbReference type="PROSITE" id="PS50052">
    <property type="entry name" value="GUANYLATE_KINASE_2"/>
    <property type="match status" value="1"/>
</dbReference>
<protein>
    <recommendedName>
        <fullName evidence="6">Guanylate kinase-like domain-containing protein</fullName>
    </recommendedName>
</protein>
<name>A0A559J153_9BACL</name>
<comment type="similarity">
    <text evidence="2">Belongs to the guanylate kinase family.</text>
</comment>
<dbReference type="GO" id="GO:0005829">
    <property type="term" value="C:cytosol"/>
    <property type="evidence" value="ECO:0007669"/>
    <property type="project" value="TreeGrafter"/>
</dbReference>
<dbReference type="Pfam" id="PF00625">
    <property type="entry name" value="Guanylate_kin"/>
    <property type="match status" value="1"/>
</dbReference>
<evidence type="ECO:0000259" key="6">
    <source>
        <dbReference type="PROSITE" id="PS50052"/>
    </source>
</evidence>
<feature type="domain" description="Guanylate kinase-like" evidence="6">
    <location>
        <begin position="22"/>
        <end position="202"/>
    </location>
</feature>
<reference evidence="7 8" key="1">
    <citation type="submission" date="2019-07" db="EMBL/GenBank/DDBJ databases">
        <authorList>
            <person name="Kim J."/>
        </authorList>
    </citation>
    <scope>NUCLEOTIDE SEQUENCE [LARGE SCALE GENOMIC DNA]</scope>
    <source>
        <strain evidence="7 8">N4</strain>
    </source>
</reference>
<comment type="caution">
    <text evidence="7">The sequence shown here is derived from an EMBL/GenBank/DDBJ whole genome shotgun (WGS) entry which is preliminary data.</text>
</comment>
<keyword evidence="4" id="KW-0418">Kinase</keyword>
<dbReference type="Gene3D" id="3.40.50.300">
    <property type="entry name" value="P-loop containing nucleotide triphosphate hydrolases"/>
    <property type="match status" value="1"/>
</dbReference>
<evidence type="ECO:0000256" key="1">
    <source>
        <dbReference type="ARBA" id="ARBA00003531"/>
    </source>
</evidence>
<dbReference type="InterPro" id="IPR008145">
    <property type="entry name" value="GK/Ca_channel_bsu"/>
</dbReference>
<gene>
    <name evidence="7" type="ORF">FPZ44_11200</name>
</gene>
<keyword evidence="3" id="KW-0808">Transferase</keyword>
<dbReference type="SMART" id="SM00072">
    <property type="entry name" value="GuKc"/>
    <property type="match status" value="1"/>
</dbReference>
<evidence type="ECO:0000256" key="2">
    <source>
        <dbReference type="ARBA" id="ARBA00005790"/>
    </source>
</evidence>
<evidence type="ECO:0000313" key="8">
    <source>
        <dbReference type="Proteomes" id="UP000318102"/>
    </source>
</evidence>
<dbReference type="EMBL" id="VNJK01000001">
    <property type="protein sequence ID" value="TVX93571.1"/>
    <property type="molecule type" value="Genomic_DNA"/>
</dbReference>
<evidence type="ECO:0000256" key="3">
    <source>
        <dbReference type="ARBA" id="ARBA00022679"/>
    </source>
</evidence>
<dbReference type="AlphaFoldDB" id="A0A559J153"/>
<dbReference type="GO" id="GO:0004385">
    <property type="term" value="F:GMP kinase activity"/>
    <property type="evidence" value="ECO:0007669"/>
    <property type="project" value="UniProtKB-EC"/>
</dbReference>
<dbReference type="PANTHER" id="PTHR23117:SF13">
    <property type="entry name" value="GUANYLATE KINASE"/>
    <property type="match status" value="1"/>
</dbReference>